<dbReference type="PANTHER" id="PTHR46018:SF2">
    <property type="entry name" value="ZINC PHOSPHODIESTERASE ELAC PROTEIN 1"/>
    <property type="match status" value="1"/>
</dbReference>
<proteinExistence type="predicted"/>
<dbReference type="SUPFAM" id="SSF56281">
    <property type="entry name" value="Metallo-hydrolase/oxidoreductase"/>
    <property type="match status" value="1"/>
</dbReference>
<gene>
    <name evidence="1" type="primary">rnz</name>
</gene>
<protein>
    <submittedName>
        <fullName evidence="1">Ribonuclease Z</fullName>
    </submittedName>
</protein>
<reference evidence="1" key="1">
    <citation type="journal article" date="2019" name="Mol. Phylogenet. Evol.">
        <title>Morphological evolution and classification of the red algal order Ceramiales inferred using plastid phylogenomics.</title>
        <authorList>
            <person name="Diaz-Tapia P."/>
            <person name="Pasella M.M."/>
            <person name="Verbruggen H."/>
            <person name="Maggs C.A."/>
        </authorList>
    </citation>
    <scope>NUCLEOTIDE SEQUENCE</scope>
    <source>
        <strain evidence="1">PD2766_2</strain>
    </source>
</reference>
<accession>A0A4D6WYW6</accession>
<evidence type="ECO:0000313" key="1">
    <source>
        <dbReference type="EMBL" id="QCI08847.1"/>
    </source>
</evidence>
<name>A0A4D6WYW6_9FLOR</name>
<dbReference type="AlphaFoldDB" id="A0A4D6WYW6"/>
<reference evidence="1" key="2">
    <citation type="submission" date="2019-04" db="EMBL/GenBank/DDBJ databases">
        <authorList>
            <person name="Pasella M."/>
        </authorList>
    </citation>
    <scope>NUCLEOTIDE SEQUENCE</scope>
    <source>
        <strain evidence="1">PD2766_2</strain>
    </source>
</reference>
<dbReference type="GO" id="GO:0042781">
    <property type="term" value="F:3'-tRNA processing endoribonuclease activity"/>
    <property type="evidence" value="ECO:0007669"/>
    <property type="project" value="TreeGrafter"/>
</dbReference>
<dbReference type="PANTHER" id="PTHR46018">
    <property type="entry name" value="ZINC PHOSPHODIESTERASE ELAC PROTEIN 1"/>
    <property type="match status" value="1"/>
</dbReference>
<dbReference type="InterPro" id="IPR036866">
    <property type="entry name" value="RibonucZ/Hydroxyglut_hydro"/>
</dbReference>
<dbReference type="EMBL" id="MK814738">
    <property type="protein sequence ID" value="QCI08847.1"/>
    <property type="molecule type" value="Genomic_DNA"/>
</dbReference>
<keyword evidence="1" id="KW-0934">Plastid</keyword>
<sequence>MLLSKNSFSTNQICFMLNLSCSKQVVLFSCYEGLQSYTLGHHIKMNHLKIIIIPDLNIYNLSGLLGILSSLSLMGRTQPLHLYGPRGLDVYLDFQKKYSHTNFKYVVYIHILYSGLIINHPKYRIYFVNEHSERYFIILTKQLSGTFIIQKAQNNHLFPSPLFSILKQGISLVLPDGLLLNGSQFVSAKFKGKKWFYFSDNYYSSSYINYIINSSELLY</sequence>
<organism evidence="1">
    <name type="scientific">Wrangelia sp</name>
    <dbReference type="NCBI Taxonomy" id="2575620"/>
    <lineage>
        <taxon>Eukaryota</taxon>
        <taxon>Rhodophyta</taxon>
        <taxon>Florideophyceae</taxon>
        <taxon>Rhodymeniophycidae</taxon>
        <taxon>Ceramiales</taxon>
        <taxon>Ceramiaceae</taxon>
        <taxon>Wrangelia</taxon>
    </lineage>
</organism>
<dbReference type="Gene3D" id="3.60.15.10">
    <property type="entry name" value="Ribonuclease Z/Hydroxyacylglutathione hydrolase-like"/>
    <property type="match status" value="1"/>
</dbReference>
<geneLocation type="plastid" evidence="1"/>